<evidence type="ECO:0000313" key="2">
    <source>
        <dbReference type="EMBL" id="QBR89917.1"/>
    </source>
</evidence>
<evidence type="ECO:0000259" key="1">
    <source>
        <dbReference type="Pfam" id="PF00294"/>
    </source>
</evidence>
<evidence type="ECO:0000313" key="3">
    <source>
        <dbReference type="Proteomes" id="UP000295748"/>
    </source>
</evidence>
<dbReference type="GO" id="GO:0016301">
    <property type="term" value="F:kinase activity"/>
    <property type="evidence" value="ECO:0007669"/>
    <property type="project" value="UniProtKB-KW"/>
</dbReference>
<keyword evidence="2" id="KW-0418">Kinase</keyword>
<dbReference type="Pfam" id="PF00294">
    <property type="entry name" value="PfkB"/>
    <property type="match status" value="1"/>
</dbReference>
<keyword evidence="2" id="KW-0808">Transferase</keyword>
<protein>
    <submittedName>
        <fullName evidence="2">Sugar kinase</fullName>
    </submittedName>
</protein>
<name>A0ABX5SXQ3_9MICO</name>
<dbReference type="InterPro" id="IPR052562">
    <property type="entry name" value="Ketohexokinase-related"/>
</dbReference>
<keyword evidence="3" id="KW-1185">Reference proteome</keyword>
<accession>A0ABX5SXQ3</accession>
<dbReference type="EMBL" id="CP038266">
    <property type="protein sequence ID" value="QBR89917.1"/>
    <property type="molecule type" value="Genomic_DNA"/>
</dbReference>
<dbReference type="SUPFAM" id="SSF53613">
    <property type="entry name" value="Ribokinase-like"/>
    <property type="match status" value="1"/>
</dbReference>
<reference evidence="2 3" key="1">
    <citation type="submission" date="2019-03" db="EMBL/GenBank/DDBJ databases">
        <authorList>
            <person name="Dong K."/>
        </authorList>
    </citation>
    <scope>NUCLEOTIDE SEQUENCE [LARGE SCALE GENOMIC DNA]</scope>
    <source>
        <strain evidence="3">dk512</strain>
    </source>
</reference>
<dbReference type="RefSeq" id="WP_135068900.1">
    <property type="nucleotide sequence ID" value="NZ_CP038266.1"/>
</dbReference>
<dbReference type="Proteomes" id="UP000295748">
    <property type="component" value="Chromosome"/>
</dbReference>
<dbReference type="Gene3D" id="3.40.1190.20">
    <property type="match status" value="1"/>
</dbReference>
<dbReference type="InterPro" id="IPR029056">
    <property type="entry name" value="Ribokinase-like"/>
</dbReference>
<dbReference type="PANTHER" id="PTHR42774">
    <property type="entry name" value="PHOSPHOTRANSFERASE SYSTEM TRANSPORT PROTEIN"/>
    <property type="match status" value="1"/>
</dbReference>
<dbReference type="PANTHER" id="PTHR42774:SF3">
    <property type="entry name" value="KETOHEXOKINASE"/>
    <property type="match status" value="1"/>
</dbReference>
<dbReference type="InterPro" id="IPR011611">
    <property type="entry name" value="PfkB_dom"/>
</dbReference>
<organism evidence="2 3">
    <name type="scientific">Microbacterium wangchenii</name>
    <dbReference type="NCBI Taxonomy" id="2541726"/>
    <lineage>
        <taxon>Bacteria</taxon>
        <taxon>Bacillati</taxon>
        <taxon>Actinomycetota</taxon>
        <taxon>Actinomycetes</taxon>
        <taxon>Micrococcales</taxon>
        <taxon>Microbacteriaceae</taxon>
        <taxon>Microbacterium</taxon>
    </lineage>
</organism>
<sequence>MTSADAHADVDVVLTGPLFLDFVFTGLDGRPAAGTEVRAKEFGISPGGIANLAVATTRLGLRSSLASVFGDDVHGRWSWEVLGEHEGIDLSRSRMISGFTTAVTVAIEQDADRSMVTYDQEWPVSVDELLSGPLRARTALADLNALREERDPDSWWKRASRAGTRIFADIGWDSSERWDPRDLDPLAYCHAFTPNSREASAYTRADEPREAARRLAEQVPLVVVTCGAAGAVAIDAATGEEAAVPSIRTDFVDATGAGDVFGAALVAGTLAEWPLAQRLAFAALCSGLSVGQLGGSFGAPGWAEIGQWWERTLAGGDEDLVRRYGFLSDVLPADAPPPVRRAGPGLYLARTS</sequence>
<feature type="domain" description="Carbohydrate kinase PfkB" evidence="1">
    <location>
        <begin position="33"/>
        <end position="299"/>
    </location>
</feature>
<gene>
    <name evidence="2" type="ORF">E4K62_15230</name>
</gene>
<proteinExistence type="predicted"/>